<feature type="region of interest" description="Disordered" evidence="5">
    <location>
        <begin position="512"/>
        <end position="549"/>
    </location>
</feature>
<reference evidence="7" key="1">
    <citation type="submission" date="2021-02" db="EMBL/GenBank/DDBJ databases">
        <authorList>
            <person name="Dougan E. K."/>
            <person name="Rhodes N."/>
            <person name="Thang M."/>
            <person name="Chan C."/>
        </authorList>
    </citation>
    <scope>NUCLEOTIDE SEQUENCE</scope>
</reference>
<evidence type="ECO:0000256" key="4">
    <source>
        <dbReference type="PROSITE-ProRule" id="PRU00723"/>
    </source>
</evidence>
<dbReference type="GO" id="GO:0045944">
    <property type="term" value="P:positive regulation of transcription by RNA polymerase II"/>
    <property type="evidence" value="ECO:0007669"/>
    <property type="project" value="TreeGrafter"/>
</dbReference>
<dbReference type="Pfam" id="PF00023">
    <property type="entry name" value="Ank"/>
    <property type="match status" value="1"/>
</dbReference>
<feature type="repeat" description="ANK" evidence="3">
    <location>
        <begin position="85"/>
        <end position="117"/>
    </location>
</feature>
<feature type="compositionally biased region" description="Polar residues" evidence="5">
    <location>
        <begin position="646"/>
        <end position="655"/>
    </location>
</feature>
<protein>
    <submittedName>
        <fullName evidence="7">Ank1 protein</fullName>
    </submittedName>
</protein>
<dbReference type="InterPro" id="IPR002110">
    <property type="entry name" value="Ankyrin_rpt"/>
</dbReference>
<feature type="region of interest" description="Disordered" evidence="5">
    <location>
        <begin position="1"/>
        <end position="22"/>
    </location>
</feature>
<dbReference type="GO" id="GO:0005634">
    <property type="term" value="C:nucleus"/>
    <property type="evidence" value="ECO:0007669"/>
    <property type="project" value="TreeGrafter"/>
</dbReference>
<keyword evidence="2 3" id="KW-0040">ANK repeat</keyword>
<dbReference type="PANTHER" id="PTHR24193:SF122">
    <property type="entry name" value="ANKYRIN REPEAT DOMAIN-CONTAINING PROTEIN 23"/>
    <property type="match status" value="1"/>
</dbReference>
<keyword evidence="1" id="KW-0677">Repeat</keyword>
<dbReference type="Gene3D" id="1.25.40.20">
    <property type="entry name" value="Ankyrin repeat-containing domain"/>
    <property type="match status" value="3"/>
</dbReference>
<accession>A0A812Q1I3</accession>
<dbReference type="Proteomes" id="UP000601435">
    <property type="component" value="Unassembled WGS sequence"/>
</dbReference>
<feature type="zinc finger region" description="C3H1-type" evidence="4">
    <location>
        <begin position="763"/>
        <end position="788"/>
    </location>
</feature>
<dbReference type="PROSITE" id="PS50088">
    <property type="entry name" value="ANK_REPEAT"/>
    <property type="match status" value="7"/>
</dbReference>
<dbReference type="GO" id="GO:0000976">
    <property type="term" value="F:transcription cis-regulatory region binding"/>
    <property type="evidence" value="ECO:0007669"/>
    <property type="project" value="TreeGrafter"/>
</dbReference>
<feature type="repeat" description="ANK" evidence="3">
    <location>
        <begin position="117"/>
        <end position="142"/>
    </location>
</feature>
<dbReference type="Pfam" id="PF12796">
    <property type="entry name" value="Ank_2"/>
    <property type="match status" value="3"/>
</dbReference>
<dbReference type="EMBL" id="CAJNJA010016753">
    <property type="protein sequence ID" value="CAE7387464.1"/>
    <property type="molecule type" value="Genomic_DNA"/>
</dbReference>
<organism evidence="7 8">
    <name type="scientific">Symbiodinium necroappetens</name>
    <dbReference type="NCBI Taxonomy" id="1628268"/>
    <lineage>
        <taxon>Eukaryota</taxon>
        <taxon>Sar</taxon>
        <taxon>Alveolata</taxon>
        <taxon>Dinophyceae</taxon>
        <taxon>Suessiales</taxon>
        <taxon>Symbiodiniaceae</taxon>
        <taxon>Symbiodinium</taxon>
    </lineage>
</organism>
<dbReference type="InterPro" id="IPR000571">
    <property type="entry name" value="Znf_CCCH"/>
</dbReference>
<feature type="region of interest" description="Disordered" evidence="5">
    <location>
        <begin position="686"/>
        <end position="742"/>
    </location>
</feature>
<evidence type="ECO:0000313" key="8">
    <source>
        <dbReference type="Proteomes" id="UP000601435"/>
    </source>
</evidence>
<feature type="compositionally biased region" description="Low complexity" evidence="5">
    <location>
        <begin position="729"/>
        <end position="742"/>
    </location>
</feature>
<dbReference type="AlphaFoldDB" id="A0A812Q1I3"/>
<dbReference type="InterPro" id="IPR036770">
    <property type="entry name" value="Ankyrin_rpt-contain_sf"/>
</dbReference>
<dbReference type="OrthoDB" id="194358at2759"/>
<dbReference type="PANTHER" id="PTHR24193">
    <property type="entry name" value="ANKYRIN REPEAT PROTEIN"/>
    <property type="match status" value="1"/>
</dbReference>
<sequence>MGAACSTEWGEDKALPEEPGMPGYRGSKALAARKAKAHLTVRHWHDKMMMSAASQAVFEGAQRGDAKKVTEALNAHGDPNCINFGGFNALMLAVGGGYMEVIALLLQASANPNNGKSGLTPLMIAASSGQLEVARMLVNCGAAATGHCELDGRTALHGAARRGHSDVAKLLVQAGASVDIGDWQECTALMLAAEEGHGDVLKVLLCAGASVSLSNKSGDSALSACVKSGHEACLETMLRAGAPVNAANKSTGNSALAEASRVGSEAMVRKLLQYQANVNFANLRKETPLMLAAAAGHEQVVRMLLVSGANTAAEDVNGHTPIMHAAVSNVAVVQALLDFGGNPSVVSQVDCNTPSTVAAMHGRKQVALNQLQPHTDCLPCRQCYDLLVWAGAFVPALEESRDDSVCQSLALPSEPCSTSAGGSVSSDAGTARSKVVSELAKLDPIVRDFVRDEFRLKKKLREIEALEAAAASGKSLEAAQVAKVSKKGQVLSDLRLVDQHISEALADFQKRHGPVPLAPKSSEQQAEQQAAPGQSERADKTNSCRGHPNRSFPSLVLLWRAESQLTQRAVARTRGSPAKHTVAEALSRSACKVSPLAVVELATPSPTQLARTSSGEQMAHGHRRVMRLTCQRTFIHAESPEDEDVSTCQRRTQSAPPEDRSTERSTYVSALASRADQLHFWLRKRKQGDKKEEEKEDLKESAESESEAQNSGDASTRADSASHGSQSWSLRSPSASESQSEPETFLAEFSLGSLGHPEVCHRPCVNFAKGFCAAGSSCDYCHLSHVETPLVTANKELRVILQQATEFDLLSVAVKHAWTRAADKGFLEKAKEAKVLTLLEERLQRLLEKTETSLSPKHQGKLDRFMAKMPFSGLMGLALRKSQDGSHTAMVKAAVDSLRSNLSQ</sequence>
<dbReference type="InterPro" id="IPR050663">
    <property type="entry name" value="Ankyrin-SOCS_Box"/>
</dbReference>
<dbReference type="PRINTS" id="PR01415">
    <property type="entry name" value="ANKYRIN"/>
</dbReference>
<dbReference type="PROSITE" id="PS50103">
    <property type="entry name" value="ZF_C3H1"/>
    <property type="match status" value="1"/>
</dbReference>
<keyword evidence="4" id="KW-0863">Zinc-finger</keyword>
<evidence type="ECO:0000256" key="3">
    <source>
        <dbReference type="PROSITE-ProRule" id="PRU00023"/>
    </source>
</evidence>
<feature type="region of interest" description="Disordered" evidence="5">
    <location>
        <begin position="637"/>
        <end position="666"/>
    </location>
</feature>
<feature type="compositionally biased region" description="Polar residues" evidence="5">
    <location>
        <begin position="709"/>
        <end position="728"/>
    </location>
</feature>
<keyword evidence="4" id="KW-0862">Zinc</keyword>
<evidence type="ECO:0000256" key="2">
    <source>
        <dbReference type="ARBA" id="ARBA00023043"/>
    </source>
</evidence>
<feature type="compositionally biased region" description="Basic and acidic residues" evidence="5">
    <location>
        <begin position="689"/>
        <end position="702"/>
    </location>
</feature>
<feature type="domain" description="C3H1-type" evidence="6">
    <location>
        <begin position="763"/>
        <end position="788"/>
    </location>
</feature>
<evidence type="ECO:0000259" key="6">
    <source>
        <dbReference type="PROSITE" id="PS50103"/>
    </source>
</evidence>
<dbReference type="GO" id="GO:0008270">
    <property type="term" value="F:zinc ion binding"/>
    <property type="evidence" value="ECO:0007669"/>
    <property type="project" value="UniProtKB-KW"/>
</dbReference>
<feature type="repeat" description="ANK" evidence="3">
    <location>
        <begin position="184"/>
        <end position="216"/>
    </location>
</feature>
<proteinExistence type="predicted"/>
<evidence type="ECO:0000256" key="5">
    <source>
        <dbReference type="SAM" id="MobiDB-lite"/>
    </source>
</evidence>
<feature type="repeat" description="ANK" evidence="3">
    <location>
        <begin position="151"/>
        <end position="183"/>
    </location>
</feature>
<feature type="repeat" description="ANK" evidence="3">
    <location>
        <begin position="217"/>
        <end position="249"/>
    </location>
</feature>
<dbReference type="PROSITE" id="PS50297">
    <property type="entry name" value="ANK_REP_REGION"/>
    <property type="match status" value="5"/>
</dbReference>
<keyword evidence="4" id="KW-0479">Metal-binding</keyword>
<gene>
    <name evidence="7" type="primary">Ank1</name>
    <name evidence="7" type="ORF">SNEC2469_LOCUS10519</name>
</gene>
<feature type="repeat" description="ANK" evidence="3">
    <location>
        <begin position="284"/>
        <end position="316"/>
    </location>
</feature>
<keyword evidence="8" id="KW-1185">Reference proteome</keyword>
<evidence type="ECO:0000313" key="7">
    <source>
        <dbReference type="EMBL" id="CAE7387464.1"/>
    </source>
</evidence>
<evidence type="ECO:0000256" key="1">
    <source>
        <dbReference type="ARBA" id="ARBA00022737"/>
    </source>
</evidence>
<dbReference type="SUPFAM" id="SSF48403">
    <property type="entry name" value="Ankyrin repeat"/>
    <property type="match status" value="1"/>
</dbReference>
<dbReference type="SMART" id="SM00248">
    <property type="entry name" value="ANK"/>
    <property type="match status" value="8"/>
</dbReference>
<name>A0A812Q1I3_9DINO</name>
<feature type="repeat" description="ANK" evidence="3">
    <location>
        <begin position="251"/>
        <end position="283"/>
    </location>
</feature>
<feature type="compositionally biased region" description="Low complexity" evidence="5">
    <location>
        <begin position="521"/>
        <end position="535"/>
    </location>
</feature>
<comment type="caution">
    <text evidence="7">The sequence shown here is derived from an EMBL/GenBank/DDBJ whole genome shotgun (WGS) entry which is preliminary data.</text>
</comment>